<keyword evidence="4" id="KW-0966">Cell projection</keyword>
<dbReference type="RefSeq" id="WP_009837455.1">
    <property type="nucleotide sequence ID" value="NZ_AAOH01000002.1"/>
</dbReference>
<protein>
    <submittedName>
        <fullName evidence="4">Putative flagellar biosynthesis chaperone</fullName>
    </submittedName>
</protein>
<proteinExistence type="inferred from homology"/>
<dbReference type="Pfam" id="PF05130">
    <property type="entry name" value="FlgN"/>
    <property type="match status" value="1"/>
</dbReference>
<dbReference type="HOGENOM" id="CLU_148669_0_0_6"/>
<evidence type="ECO:0000313" key="5">
    <source>
        <dbReference type="Proteomes" id="UP000006201"/>
    </source>
</evidence>
<keyword evidence="4" id="KW-0969">Cilium</keyword>
<dbReference type="EMBL" id="AAOH01000002">
    <property type="protein sequence ID" value="EAR29581.1"/>
    <property type="molecule type" value="Genomic_DNA"/>
</dbReference>
<dbReference type="Proteomes" id="UP000006201">
    <property type="component" value="Unassembled WGS sequence"/>
</dbReference>
<evidence type="ECO:0000256" key="3">
    <source>
        <dbReference type="ARBA" id="ARBA00022795"/>
    </source>
</evidence>
<dbReference type="OrthoDB" id="6313931at2"/>
<keyword evidence="4" id="KW-0282">Flagellum</keyword>
<gene>
    <name evidence="4" type="ORF">PTD2_12214</name>
</gene>
<name>A4C6H7_9GAMM</name>
<sequence length="146" mass="15740">MVDSYADHSVVTAILLQQKENMLALENELNAEIAAISTRDADKLTESANAKLMLLEKIQKKDKQLQSCSLAQMTIESEDIAALVEEIKTLLSHCQQQNEINAHAAHQTSIAVNKVKDILLGANKVLTYGKKGAAEGGSLLGKGIKA</sequence>
<dbReference type="GO" id="GO:0044780">
    <property type="term" value="P:bacterial-type flagellum assembly"/>
    <property type="evidence" value="ECO:0007669"/>
    <property type="project" value="InterPro"/>
</dbReference>
<dbReference type="InterPro" id="IPR036679">
    <property type="entry name" value="FlgN-like_sf"/>
</dbReference>
<accession>A4C6H7</accession>
<comment type="similarity">
    <text evidence="2">Belongs to the FlgN family.</text>
</comment>
<dbReference type="InterPro" id="IPR007809">
    <property type="entry name" value="FlgN-like"/>
</dbReference>
<comment type="function">
    <text evidence="1">Required for the efficient initiation of filament assembly.</text>
</comment>
<keyword evidence="5" id="KW-1185">Reference proteome</keyword>
<comment type="caution">
    <text evidence="4">The sequence shown here is derived from an EMBL/GenBank/DDBJ whole genome shotgun (WGS) entry which is preliminary data.</text>
</comment>
<dbReference type="STRING" id="87626.PTD2_12214"/>
<keyword evidence="3" id="KW-1005">Bacterial flagellum biogenesis</keyword>
<evidence type="ECO:0000256" key="1">
    <source>
        <dbReference type="ARBA" id="ARBA00002397"/>
    </source>
</evidence>
<dbReference type="Gene3D" id="1.20.58.300">
    <property type="entry name" value="FlgN-like"/>
    <property type="match status" value="1"/>
</dbReference>
<evidence type="ECO:0000313" key="4">
    <source>
        <dbReference type="EMBL" id="EAR29581.1"/>
    </source>
</evidence>
<organism evidence="4 5">
    <name type="scientific">Pseudoalteromonas tunicata D2</name>
    <dbReference type="NCBI Taxonomy" id="87626"/>
    <lineage>
        <taxon>Bacteria</taxon>
        <taxon>Pseudomonadati</taxon>
        <taxon>Pseudomonadota</taxon>
        <taxon>Gammaproteobacteria</taxon>
        <taxon>Alteromonadales</taxon>
        <taxon>Pseudoalteromonadaceae</taxon>
        <taxon>Pseudoalteromonas</taxon>
    </lineage>
</organism>
<evidence type="ECO:0000256" key="2">
    <source>
        <dbReference type="ARBA" id="ARBA00007703"/>
    </source>
</evidence>
<dbReference type="AlphaFoldDB" id="A4C6H7"/>
<reference evidence="4 5" key="1">
    <citation type="submission" date="2006-02" db="EMBL/GenBank/DDBJ databases">
        <authorList>
            <person name="Moran M.A."/>
            <person name="Kjelleberg S."/>
            <person name="Egan S."/>
            <person name="Saunders N."/>
            <person name="Thomas T."/>
            <person name="Ferriera S."/>
            <person name="Johnson J."/>
            <person name="Kravitz S."/>
            <person name="Halpern A."/>
            <person name="Remington K."/>
            <person name="Beeson K."/>
            <person name="Tran B."/>
            <person name="Rogers Y.-H."/>
            <person name="Friedman R."/>
            <person name="Venter J.C."/>
        </authorList>
    </citation>
    <scope>NUCLEOTIDE SEQUENCE [LARGE SCALE GENOMIC DNA]</scope>
    <source>
        <strain evidence="4 5">D2</strain>
    </source>
</reference>
<dbReference type="eggNOG" id="ENOG5030A8P">
    <property type="taxonomic scope" value="Bacteria"/>
</dbReference>
<dbReference type="SUPFAM" id="SSF140566">
    <property type="entry name" value="FlgN-like"/>
    <property type="match status" value="1"/>
</dbReference>